<accession>A0A067SP55</accession>
<dbReference type="PANTHER" id="PTHR40465">
    <property type="entry name" value="CHROMOSOME 1, WHOLE GENOME SHOTGUN SEQUENCE"/>
    <property type="match status" value="1"/>
</dbReference>
<reference evidence="4" key="1">
    <citation type="journal article" date="2014" name="Proc. Natl. Acad. Sci. U.S.A.">
        <title>Extensive sampling of basidiomycete genomes demonstrates inadequacy of the white-rot/brown-rot paradigm for wood decay fungi.</title>
        <authorList>
            <person name="Riley R."/>
            <person name="Salamov A.A."/>
            <person name="Brown D.W."/>
            <person name="Nagy L.G."/>
            <person name="Floudas D."/>
            <person name="Held B.W."/>
            <person name="Levasseur A."/>
            <person name="Lombard V."/>
            <person name="Morin E."/>
            <person name="Otillar R."/>
            <person name="Lindquist E.A."/>
            <person name="Sun H."/>
            <person name="LaButti K.M."/>
            <person name="Schmutz J."/>
            <person name="Jabbour D."/>
            <person name="Luo H."/>
            <person name="Baker S.E."/>
            <person name="Pisabarro A.G."/>
            <person name="Walton J.D."/>
            <person name="Blanchette R.A."/>
            <person name="Henrissat B."/>
            <person name="Martin F."/>
            <person name="Cullen D."/>
            <person name="Hibbett D.S."/>
            <person name="Grigoriev I.V."/>
        </authorList>
    </citation>
    <scope>NUCLEOTIDE SEQUENCE [LARGE SCALE GENOMIC DNA]</scope>
    <source>
        <strain evidence="4">CBS 339.88</strain>
    </source>
</reference>
<dbReference type="Proteomes" id="UP000027222">
    <property type="component" value="Unassembled WGS sequence"/>
</dbReference>
<dbReference type="PANTHER" id="PTHR40465:SF1">
    <property type="entry name" value="DUF6534 DOMAIN-CONTAINING PROTEIN"/>
    <property type="match status" value="1"/>
</dbReference>
<evidence type="ECO:0000313" key="3">
    <source>
        <dbReference type="EMBL" id="KDR72696.1"/>
    </source>
</evidence>
<sequence>MESVGFVHVDLIKTIGALQIGSLFGVYLFGIVSLQAHNYYKIHSDDGWTYKLLVAAIWLLETGHTLCISYEVYRVTIIQYGEPQFLVRFQAMGVSTLFGGLITLLVQGFFSIRIFRLLPKPYNHIGTLCLVASLVRIGISIFLMIEGVLVSTLVGYNIKYKTWISVTFILGASIDVTIAASMLYYLLRKRSIAMKRLTRIIDRLITYTIRSGLVTSMSAVILTICYRSMNNNFIWMAVYTFLAKLYSNSLLSALNSRQEIRNDANRMSVVNFPTDLNLSGDSSVPSSYGQHAMVLRDKAPMDAFKMEERV</sequence>
<dbReference type="InterPro" id="IPR045339">
    <property type="entry name" value="DUF6534"/>
</dbReference>
<gene>
    <name evidence="3" type="ORF">GALMADRAFT_126319</name>
</gene>
<organism evidence="3 4">
    <name type="scientific">Galerina marginata (strain CBS 339.88)</name>
    <dbReference type="NCBI Taxonomy" id="685588"/>
    <lineage>
        <taxon>Eukaryota</taxon>
        <taxon>Fungi</taxon>
        <taxon>Dikarya</taxon>
        <taxon>Basidiomycota</taxon>
        <taxon>Agaricomycotina</taxon>
        <taxon>Agaricomycetes</taxon>
        <taxon>Agaricomycetidae</taxon>
        <taxon>Agaricales</taxon>
        <taxon>Agaricineae</taxon>
        <taxon>Strophariaceae</taxon>
        <taxon>Galerina</taxon>
    </lineage>
</organism>
<feature type="transmembrane region" description="Helical" evidence="1">
    <location>
        <begin position="207"/>
        <end position="226"/>
    </location>
</feature>
<dbReference type="HOGENOM" id="CLU_046025_0_1_1"/>
<feature type="transmembrane region" description="Helical" evidence="1">
    <location>
        <begin position="163"/>
        <end position="187"/>
    </location>
</feature>
<keyword evidence="4" id="KW-1185">Reference proteome</keyword>
<feature type="transmembrane region" description="Helical" evidence="1">
    <location>
        <begin position="20"/>
        <end position="40"/>
    </location>
</feature>
<evidence type="ECO:0000256" key="1">
    <source>
        <dbReference type="SAM" id="Phobius"/>
    </source>
</evidence>
<dbReference type="STRING" id="685588.A0A067SP55"/>
<feature type="transmembrane region" description="Helical" evidence="1">
    <location>
        <begin position="52"/>
        <end position="73"/>
    </location>
</feature>
<dbReference type="OrthoDB" id="3231781at2759"/>
<evidence type="ECO:0000259" key="2">
    <source>
        <dbReference type="Pfam" id="PF20152"/>
    </source>
</evidence>
<feature type="domain" description="DUF6534" evidence="2">
    <location>
        <begin position="172"/>
        <end position="258"/>
    </location>
</feature>
<dbReference type="AlphaFoldDB" id="A0A067SP55"/>
<dbReference type="Pfam" id="PF20152">
    <property type="entry name" value="DUF6534"/>
    <property type="match status" value="1"/>
</dbReference>
<keyword evidence="1" id="KW-1133">Transmembrane helix</keyword>
<evidence type="ECO:0000313" key="4">
    <source>
        <dbReference type="Proteomes" id="UP000027222"/>
    </source>
</evidence>
<feature type="transmembrane region" description="Helical" evidence="1">
    <location>
        <begin position="232"/>
        <end position="251"/>
    </location>
</feature>
<name>A0A067SP55_GALM3</name>
<feature type="transmembrane region" description="Helical" evidence="1">
    <location>
        <begin position="85"/>
        <end position="110"/>
    </location>
</feature>
<feature type="transmembrane region" description="Helical" evidence="1">
    <location>
        <begin position="122"/>
        <end position="143"/>
    </location>
</feature>
<protein>
    <recommendedName>
        <fullName evidence="2">DUF6534 domain-containing protein</fullName>
    </recommendedName>
</protein>
<dbReference type="EMBL" id="KL142388">
    <property type="protein sequence ID" value="KDR72696.1"/>
    <property type="molecule type" value="Genomic_DNA"/>
</dbReference>
<keyword evidence="1" id="KW-0472">Membrane</keyword>
<keyword evidence="1" id="KW-0812">Transmembrane</keyword>
<proteinExistence type="predicted"/>